<comment type="caution">
    <text evidence="3">The sequence shown here is derived from an EMBL/GenBank/DDBJ whole genome shotgun (WGS) entry which is preliminary data.</text>
</comment>
<dbReference type="Proteomes" id="UP000289708">
    <property type="component" value="Unassembled WGS sequence"/>
</dbReference>
<evidence type="ECO:0000313" key="4">
    <source>
        <dbReference type="Proteomes" id="UP000289708"/>
    </source>
</evidence>
<reference evidence="3 4" key="1">
    <citation type="submission" date="2018-12" db="EMBL/GenBank/DDBJ databases">
        <title>bacterium Hansschlegelia zhihuaiae S113.</title>
        <authorList>
            <person name="He J."/>
        </authorList>
    </citation>
    <scope>NUCLEOTIDE SEQUENCE [LARGE SCALE GENOMIC DNA]</scope>
    <source>
        <strain evidence="3 4">S 113</strain>
    </source>
</reference>
<name>A0A4Q0M429_9HYPH</name>
<feature type="region of interest" description="Disordered" evidence="1">
    <location>
        <begin position="42"/>
        <end position="62"/>
    </location>
</feature>
<evidence type="ECO:0000313" key="3">
    <source>
        <dbReference type="EMBL" id="RXF67698.1"/>
    </source>
</evidence>
<organism evidence="3 4">
    <name type="scientific">Hansschlegelia zhihuaiae</name>
    <dbReference type="NCBI Taxonomy" id="405005"/>
    <lineage>
        <taxon>Bacteria</taxon>
        <taxon>Pseudomonadati</taxon>
        <taxon>Pseudomonadota</taxon>
        <taxon>Alphaproteobacteria</taxon>
        <taxon>Hyphomicrobiales</taxon>
        <taxon>Methylopilaceae</taxon>
        <taxon>Hansschlegelia</taxon>
    </lineage>
</organism>
<dbReference type="RefSeq" id="WP_128779428.1">
    <property type="nucleotide sequence ID" value="NZ_RYFI01000031.1"/>
</dbReference>
<evidence type="ECO:0000256" key="1">
    <source>
        <dbReference type="SAM" id="MobiDB-lite"/>
    </source>
</evidence>
<dbReference type="EMBL" id="RYFI01000031">
    <property type="protein sequence ID" value="RXF67698.1"/>
    <property type="molecule type" value="Genomic_DNA"/>
</dbReference>
<gene>
    <name evidence="3" type="ORF">EK403_21080</name>
</gene>
<accession>A0A4Q0M429</accession>
<proteinExistence type="predicted"/>
<dbReference type="AlphaFoldDB" id="A0A4Q0M429"/>
<keyword evidence="2" id="KW-1133">Transmembrane helix</keyword>
<feature type="transmembrane region" description="Helical" evidence="2">
    <location>
        <begin position="17"/>
        <end position="35"/>
    </location>
</feature>
<sequence>MVEQPPTPPGRSSPRNFIMAAIAVLVIALIGTVAYNRFLVPAPHSSDLNSNKVEGGKDLSRR</sequence>
<keyword evidence="2" id="KW-0472">Membrane</keyword>
<protein>
    <submittedName>
        <fullName evidence="3">Uncharacterized protein</fullName>
    </submittedName>
</protein>
<keyword evidence="2" id="KW-0812">Transmembrane</keyword>
<keyword evidence="4" id="KW-1185">Reference proteome</keyword>
<evidence type="ECO:0000256" key="2">
    <source>
        <dbReference type="SAM" id="Phobius"/>
    </source>
</evidence>